<organism evidence="2 3">
    <name type="scientific">Funneliformis geosporum</name>
    <dbReference type="NCBI Taxonomy" id="1117311"/>
    <lineage>
        <taxon>Eukaryota</taxon>
        <taxon>Fungi</taxon>
        <taxon>Fungi incertae sedis</taxon>
        <taxon>Mucoromycota</taxon>
        <taxon>Glomeromycotina</taxon>
        <taxon>Glomeromycetes</taxon>
        <taxon>Glomerales</taxon>
        <taxon>Glomeraceae</taxon>
        <taxon>Funneliformis</taxon>
    </lineage>
</organism>
<evidence type="ECO:0000256" key="1">
    <source>
        <dbReference type="SAM" id="MobiDB-lite"/>
    </source>
</evidence>
<evidence type="ECO:0000313" key="2">
    <source>
        <dbReference type="EMBL" id="CAI2187404.1"/>
    </source>
</evidence>
<keyword evidence="3" id="KW-1185">Reference proteome</keyword>
<gene>
    <name evidence="2" type="ORF">FWILDA_LOCUS13064</name>
</gene>
<sequence length="122" mass="13881">MSDSENETINETASTKNSRSEGSDTYINLVYDSNIKDDTEDFDIISNDEYIPLGQNHIRGRAQTIYSTELNLDNISNVEYLQPVNINCLQQKVHYNGHGKNEAEILVQDLYNNAKNDLPPKE</sequence>
<dbReference type="AlphaFoldDB" id="A0A9W4SZW5"/>
<accession>A0A9W4SZW5</accession>
<proteinExistence type="predicted"/>
<dbReference type="EMBL" id="CAMKVN010004616">
    <property type="protein sequence ID" value="CAI2187404.1"/>
    <property type="molecule type" value="Genomic_DNA"/>
</dbReference>
<dbReference type="Proteomes" id="UP001153678">
    <property type="component" value="Unassembled WGS sequence"/>
</dbReference>
<evidence type="ECO:0000313" key="3">
    <source>
        <dbReference type="Proteomes" id="UP001153678"/>
    </source>
</evidence>
<protein>
    <submittedName>
        <fullName evidence="2">13441_t:CDS:1</fullName>
    </submittedName>
</protein>
<reference evidence="2" key="1">
    <citation type="submission" date="2022-08" db="EMBL/GenBank/DDBJ databases">
        <authorList>
            <person name="Kallberg Y."/>
            <person name="Tangrot J."/>
            <person name="Rosling A."/>
        </authorList>
    </citation>
    <scope>NUCLEOTIDE SEQUENCE</scope>
    <source>
        <strain evidence="2">Wild A</strain>
    </source>
</reference>
<feature type="non-terminal residue" evidence="2">
    <location>
        <position position="122"/>
    </location>
</feature>
<comment type="caution">
    <text evidence="2">The sequence shown here is derived from an EMBL/GenBank/DDBJ whole genome shotgun (WGS) entry which is preliminary data.</text>
</comment>
<feature type="region of interest" description="Disordered" evidence="1">
    <location>
        <begin position="1"/>
        <end position="24"/>
    </location>
</feature>
<name>A0A9W4SZW5_9GLOM</name>